<evidence type="ECO:0000256" key="2">
    <source>
        <dbReference type="ARBA" id="ARBA00023012"/>
    </source>
</evidence>
<protein>
    <submittedName>
        <fullName evidence="10">Two-component system regulatory protein</fullName>
    </submittedName>
</protein>
<dbReference type="InterPro" id="IPR001867">
    <property type="entry name" value="OmpR/PhoB-type_DNA-bd"/>
</dbReference>
<keyword evidence="11" id="KW-1185">Reference proteome</keyword>
<gene>
    <name evidence="10" type="ORF">SSE37_05862</name>
</gene>
<dbReference type="GO" id="GO:0006355">
    <property type="term" value="P:regulation of DNA-templated transcription"/>
    <property type="evidence" value="ECO:0007669"/>
    <property type="project" value="InterPro"/>
</dbReference>
<dbReference type="PROSITE" id="PS51755">
    <property type="entry name" value="OMPR_PHOB"/>
    <property type="match status" value="1"/>
</dbReference>
<evidence type="ECO:0000256" key="6">
    <source>
        <dbReference type="PROSITE-ProRule" id="PRU00169"/>
    </source>
</evidence>
<evidence type="ECO:0000259" key="9">
    <source>
        <dbReference type="PROSITE" id="PS51755"/>
    </source>
</evidence>
<dbReference type="SUPFAM" id="SSF52172">
    <property type="entry name" value="CheY-like"/>
    <property type="match status" value="1"/>
</dbReference>
<organism evidence="10 11">
    <name type="scientific">Sagittula stellata (strain ATCC 700073 / DSM 11524 / E-37)</name>
    <dbReference type="NCBI Taxonomy" id="388399"/>
    <lineage>
        <taxon>Bacteria</taxon>
        <taxon>Pseudomonadati</taxon>
        <taxon>Pseudomonadota</taxon>
        <taxon>Alphaproteobacteria</taxon>
        <taxon>Rhodobacterales</taxon>
        <taxon>Roseobacteraceae</taxon>
        <taxon>Sagittula</taxon>
    </lineage>
</organism>
<keyword evidence="5" id="KW-0804">Transcription</keyword>
<dbReference type="RefSeq" id="WP_005863098.1">
    <property type="nucleotide sequence ID" value="NZ_CP155729.1"/>
</dbReference>
<dbReference type="Gene3D" id="1.10.10.10">
    <property type="entry name" value="Winged helix-like DNA-binding domain superfamily/Winged helix DNA-binding domain"/>
    <property type="match status" value="1"/>
</dbReference>
<evidence type="ECO:0000256" key="5">
    <source>
        <dbReference type="ARBA" id="ARBA00023163"/>
    </source>
</evidence>
<proteinExistence type="predicted"/>
<dbReference type="InterPro" id="IPR011006">
    <property type="entry name" value="CheY-like_superfamily"/>
</dbReference>
<dbReference type="SMART" id="SM00448">
    <property type="entry name" value="REC"/>
    <property type="match status" value="1"/>
</dbReference>
<dbReference type="Pfam" id="PF00486">
    <property type="entry name" value="Trans_reg_C"/>
    <property type="match status" value="1"/>
</dbReference>
<dbReference type="EMBL" id="AAYA01000018">
    <property type="protein sequence ID" value="EBA06157.1"/>
    <property type="molecule type" value="Genomic_DNA"/>
</dbReference>
<keyword evidence="1 6" id="KW-0597">Phosphoprotein</keyword>
<dbReference type="SMART" id="SM00862">
    <property type="entry name" value="Trans_reg_C"/>
    <property type="match status" value="1"/>
</dbReference>
<dbReference type="GO" id="GO:0005829">
    <property type="term" value="C:cytosol"/>
    <property type="evidence" value="ECO:0007669"/>
    <property type="project" value="TreeGrafter"/>
</dbReference>
<evidence type="ECO:0000313" key="10">
    <source>
        <dbReference type="EMBL" id="EBA06157.1"/>
    </source>
</evidence>
<name>A3K9L3_SAGS3</name>
<dbReference type="eggNOG" id="COG0745">
    <property type="taxonomic scope" value="Bacteria"/>
</dbReference>
<dbReference type="CDD" id="cd00383">
    <property type="entry name" value="trans_reg_C"/>
    <property type="match status" value="1"/>
</dbReference>
<evidence type="ECO:0000256" key="7">
    <source>
        <dbReference type="PROSITE-ProRule" id="PRU01091"/>
    </source>
</evidence>
<evidence type="ECO:0000313" key="11">
    <source>
        <dbReference type="Proteomes" id="UP000005713"/>
    </source>
</evidence>
<comment type="caution">
    <text evidence="10">The sequence shown here is derived from an EMBL/GenBank/DDBJ whole genome shotgun (WGS) entry which is preliminary data.</text>
</comment>
<dbReference type="CDD" id="cd17624">
    <property type="entry name" value="REC_OmpR_PmrA-like"/>
    <property type="match status" value="1"/>
</dbReference>
<dbReference type="PANTHER" id="PTHR48111:SF1">
    <property type="entry name" value="TWO-COMPONENT RESPONSE REGULATOR ORR33"/>
    <property type="match status" value="1"/>
</dbReference>
<evidence type="ECO:0000256" key="4">
    <source>
        <dbReference type="ARBA" id="ARBA00023125"/>
    </source>
</evidence>
<dbReference type="PANTHER" id="PTHR48111">
    <property type="entry name" value="REGULATOR OF RPOS"/>
    <property type="match status" value="1"/>
</dbReference>
<evidence type="ECO:0000256" key="3">
    <source>
        <dbReference type="ARBA" id="ARBA00023015"/>
    </source>
</evidence>
<dbReference type="Pfam" id="PF00072">
    <property type="entry name" value="Response_reg"/>
    <property type="match status" value="1"/>
</dbReference>
<dbReference type="AlphaFoldDB" id="A3K9L3"/>
<dbReference type="InterPro" id="IPR039420">
    <property type="entry name" value="WalR-like"/>
</dbReference>
<feature type="domain" description="Response regulatory" evidence="8">
    <location>
        <begin position="12"/>
        <end position="126"/>
    </location>
</feature>
<sequence>MLNQGGLFADMRLLLVEDTADVADAIVASFGHRGDAVDHVNSVEDALGALAVQDYDVIILDIGLPDGLGTDILSSLRSRGTPTPVMMLTARSNIEDRVAALDKGADDYLIKPFDLRELHARVRAMLRRQDVDRSGVIEFGDITFDPAGLTVEVKGRPVALVRREFNVLEILLANRERVVPKDKLLERMYAFNDEDVSPNAVELYVGRLRKKLCNSQITIKTLRGLGYQLVDGD</sequence>
<feature type="DNA-binding region" description="OmpR/PhoB-type" evidence="7">
    <location>
        <begin position="134"/>
        <end position="231"/>
    </location>
</feature>
<dbReference type="InterPro" id="IPR018247">
    <property type="entry name" value="EF_Hand_1_Ca_BS"/>
</dbReference>
<keyword evidence="4 7" id="KW-0238">DNA-binding</keyword>
<dbReference type="GO" id="GO:0000156">
    <property type="term" value="F:phosphorelay response regulator activity"/>
    <property type="evidence" value="ECO:0007669"/>
    <property type="project" value="TreeGrafter"/>
</dbReference>
<dbReference type="GO" id="GO:0032993">
    <property type="term" value="C:protein-DNA complex"/>
    <property type="evidence" value="ECO:0007669"/>
    <property type="project" value="TreeGrafter"/>
</dbReference>
<evidence type="ECO:0000256" key="1">
    <source>
        <dbReference type="ARBA" id="ARBA00022553"/>
    </source>
</evidence>
<dbReference type="InterPro" id="IPR001789">
    <property type="entry name" value="Sig_transdc_resp-reg_receiver"/>
</dbReference>
<accession>A3K9L3</accession>
<dbReference type="Gene3D" id="3.40.50.2300">
    <property type="match status" value="1"/>
</dbReference>
<keyword evidence="3" id="KW-0805">Transcription regulation</keyword>
<reference evidence="10 11" key="1">
    <citation type="submission" date="2006-06" db="EMBL/GenBank/DDBJ databases">
        <authorList>
            <person name="Moran M.A."/>
            <person name="Ferriera S."/>
            <person name="Johnson J."/>
            <person name="Kravitz S."/>
            <person name="Beeson K."/>
            <person name="Sutton G."/>
            <person name="Rogers Y.-H."/>
            <person name="Friedman R."/>
            <person name="Frazier M."/>
            <person name="Venter J.C."/>
        </authorList>
    </citation>
    <scope>NUCLEOTIDE SEQUENCE [LARGE SCALE GENOMIC DNA]</scope>
    <source>
        <strain evidence="10 11">E-37</strain>
    </source>
</reference>
<dbReference type="Gene3D" id="6.10.250.690">
    <property type="match status" value="1"/>
</dbReference>
<keyword evidence="2" id="KW-0902">Two-component regulatory system</keyword>
<feature type="domain" description="OmpR/PhoB-type" evidence="9">
    <location>
        <begin position="134"/>
        <end position="231"/>
    </location>
</feature>
<dbReference type="PROSITE" id="PS00018">
    <property type="entry name" value="EF_HAND_1"/>
    <property type="match status" value="1"/>
</dbReference>
<dbReference type="PROSITE" id="PS50110">
    <property type="entry name" value="RESPONSE_REGULATORY"/>
    <property type="match status" value="1"/>
</dbReference>
<dbReference type="GO" id="GO:0000976">
    <property type="term" value="F:transcription cis-regulatory region binding"/>
    <property type="evidence" value="ECO:0007669"/>
    <property type="project" value="TreeGrafter"/>
</dbReference>
<dbReference type="InterPro" id="IPR036388">
    <property type="entry name" value="WH-like_DNA-bd_sf"/>
</dbReference>
<dbReference type="Proteomes" id="UP000005713">
    <property type="component" value="Unassembled WGS sequence"/>
</dbReference>
<feature type="modified residue" description="4-aspartylphosphate" evidence="6">
    <location>
        <position position="61"/>
    </location>
</feature>
<evidence type="ECO:0000259" key="8">
    <source>
        <dbReference type="PROSITE" id="PS50110"/>
    </source>
</evidence>